<evidence type="ECO:0000313" key="9">
    <source>
        <dbReference type="Proteomes" id="UP001497472"/>
    </source>
</evidence>
<evidence type="ECO:0000256" key="5">
    <source>
        <dbReference type="ARBA" id="ARBA00023180"/>
    </source>
</evidence>
<dbReference type="PANTHER" id="PTHR43142">
    <property type="entry name" value="CARBOXYLIC ESTER HYDROLASE"/>
    <property type="match status" value="1"/>
</dbReference>
<accession>A0AAV1JWG5</accession>
<protein>
    <recommendedName>
        <fullName evidence="6">Carboxylic ester hydrolase</fullName>
        <ecNumber evidence="6">3.1.1.-</ecNumber>
    </recommendedName>
</protein>
<sequence>MIKWVALVAFIGANLLQEPSPVIRVNEGLLRGRISDNGKFYQYFGIPYGSVDETNRFRAPLPPLKWKGIFEAINENVRCPQKILGSVVAGDQDCLKLNIYTPLTTHPRKRRPVMVYIHGGCFFEGTGTAFLYGPDFFVENDVIFVGINYRLNVEGFLCLGIREAPGNAGLKDQIAALRWIKDNISAFGGDPDNITLFGESAGSVSVSYHIISPASRGLFHRAILQSGSTLAPWGLQHDPIVTASNLAKEFGYNGTDPYQIYNTLAEKSVEELINGIKYGKNKNYITAETLFSPCVESIIPGVEPVITEYPADVIGSGNYTKVPMIIGYNDREGIYFVSKDYGNSLKVKPIEILQKDLEFPSESSKNATVQEINEYYFRSGREDLIMDVVNLYSDLHFKYPAVIESELYAKTNEQPMYYYLFKYSGYINMPKIISQFAFTKGASHADELFYLFKPHTFPLPTRYLETKMIQRMVTLWTNFAKHGDPTPRTSSLLPVKWRPSRSWNPTALVIDRHLTTAPMWDERSVRLWNKTYTKYRRRNYGFH</sequence>
<dbReference type="InterPro" id="IPR002018">
    <property type="entry name" value="CarbesteraseB"/>
</dbReference>
<dbReference type="PANTHER" id="PTHR43142:SF1">
    <property type="entry name" value="CARBOXYLIC ESTER HYDROLASE"/>
    <property type="match status" value="1"/>
</dbReference>
<evidence type="ECO:0000259" key="7">
    <source>
        <dbReference type="Pfam" id="PF00135"/>
    </source>
</evidence>
<comment type="similarity">
    <text evidence="1 6">Belongs to the type-B carboxylesterase/lipase family.</text>
</comment>
<proteinExistence type="inferred from homology"/>
<evidence type="ECO:0000313" key="8">
    <source>
        <dbReference type="EMBL" id="CAK1553122.1"/>
    </source>
</evidence>
<keyword evidence="2" id="KW-0719">Serine esterase</keyword>
<gene>
    <name evidence="8" type="ORF">LNINA_LOCUS12139</name>
</gene>
<dbReference type="SUPFAM" id="SSF53474">
    <property type="entry name" value="alpha/beta-Hydrolases"/>
    <property type="match status" value="1"/>
</dbReference>
<feature type="signal peptide" evidence="6">
    <location>
        <begin position="1"/>
        <end position="16"/>
    </location>
</feature>
<dbReference type="EC" id="3.1.1.-" evidence="6"/>
<organism evidence="8 9">
    <name type="scientific">Leptosia nina</name>
    <dbReference type="NCBI Taxonomy" id="320188"/>
    <lineage>
        <taxon>Eukaryota</taxon>
        <taxon>Metazoa</taxon>
        <taxon>Ecdysozoa</taxon>
        <taxon>Arthropoda</taxon>
        <taxon>Hexapoda</taxon>
        <taxon>Insecta</taxon>
        <taxon>Pterygota</taxon>
        <taxon>Neoptera</taxon>
        <taxon>Endopterygota</taxon>
        <taxon>Lepidoptera</taxon>
        <taxon>Glossata</taxon>
        <taxon>Ditrysia</taxon>
        <taxon>Papilionoidea</taxon>
        <taxon>Pieridae</taxon>
        <taxon>Pierinae</taxon>
        <taxon>Leptosia</taxon>
    </lineage>
</organism>
<dbReference type="InterPro" id="IPR029058">
    <property type="entry name" value="AB_hydrolase_fold"/>
</dbReference>
<comment type="caution">
    <text evidence="8">The sequence shown here is derived from an EMBL/GenBank/DDBJ whole genome shotgun (WGS) entry which is preliminary data.</text>
</comment>
<reference evidence="8 9" key="1">
    <citation type="submission" date="2023-11" db="EMBL/GenBank/DDBJ databases">
        <authorList>
            <person name="Okamura Y."/>
        </authorList>
    </citation>
    <scope>NUCLEOTIDE SEQUENCE [LARGE SCALE GENOMIC DNA]</scope>
</reference>
<dbReference type="Pfam" id="PF00135">
    <property type="entry name" value="COesterase"/>
    <property type="match status" value="1"/>
</dbReference>
<dbReference type="PROSITE" id="PS00122">
    <property type="entry name" value="CARBOXYLESTERASE_B_1"/>
    <property type="match status" value="1"/>
</dbReference>
<feature type="domain" description="Carboxylesterase type B" evidence="7">
    <location>
        <begin position="20"/>
        <end position="516"/>
    </location>
</feature>
<dbReference type="Proteomes" id="UP001497472">
    <property type="component" value="Unassembled WGS sequence"/>
</dbReference>
<dbReference type="Gene3D" id="3.40.50.1820">
    <property type="entry name" value="alpha/beta hydrolase"/>
    <property type="match status" value="1"/>
</dbReference>
<dbReference type="AlphaFoldDB" id="A0AAV1JWG5"/>
<evidence type="ECO:0000256" key="4">
    <source>
        <dbReference type="ARBA" id="ARBA00023157"/>
    </source>
</evidence>
<keyword evidence="5" id="KW-0325">Glycoprotein</keyword>
<feature type="chain" id="PRO_5043086120" description="Carboxylic ester hydrolase" evidence="6">
    <location>
        <begin position="17"/>
        <end position="543"/>
    </location>
</feature>
<keyword evidence="9" id="KW-1185">Reference proteome</keyword>
<keyword evidence="3 6" id="KW-0378">Hydrolase</keyword>
<evidence type="ECO:0000256" key="6">
    <source>
        <dbReference type="RuleBase" id="RU361235"/>
    </source>
</evidence>
<dbReference type="InterPro" id="IPR019826">
    <property type="entry name" value="Carboxylesterase_B_AS"/>
</dbReference>
<dbReference type="EMBL" id="CAVLEF010000203">
    <property type="protein sequence ID" value="CAK1553122.1"/>
    <property type="molecule type" value="Genomic_DNA"/>
</dbReference>
<evidence type="ECO:0000256" key="2">
    <source>
        <dbReference type="ARBA" id="ARBA00022487"/>
    </source>
</evidence>
<keyword evidence="4" id="KW-1015">Disulfide bond</keyword>
<keyword evidence="6" id="KW-0732">Signal</keyword>
<dbReference type="GO" id="GO:0052689">
    <property type="term" value="F:carboxylic ester hydrolase activity"/>
    <property type="evidence" value="ECO:0007669"/>
    <property type="project" value="UniProtKB-KW"/>
</dbReference>
<name>A0AAV1JWG5_9NEOP</name>
<evidence type="ECO:0000256" key="3">
    <source>
        <dbReference type="ARBA" id="ARBA00022801"/>
    </source>
</evidence>
<evidence type="ECO:0000256" key="1">
    <source>
        <dbReference type="ARBA" id="ARBA00005964"/>
    </source>
</evidence>